<dbReference type="RefSeq" id="WP_279989278.1">
    <property type="nucleotide sequence ID" value="NZ_JAOBZK010000003.1"/>
</dbReference>
<dbReference type="Proteomes" id="UP001158644">
    <property type="component" value="Unassembled WGS sequence"/>
</dbReference>
<organism evidence="4 5">
    <name type="scientific">Achromobacter mucicolens</name>
    <dbReference type="NCBI Taxonomy" id="1389922"/>
    <lineage>
        <taxon>Bacteria</taxon>
        <taxon>Pseudomonadati</taxon>
        <taxon>Pseudomonadota</taxon>
        <taxon>Betaproteobacteria</taxon>
        <taxon>Burkholderiales</taxon>
        <taxon>Alcaligenaceae</taxon>
        <taxon>Achromobacter</taxon>
    </lineage>
</organism>
<dbReference type="InterPro" id="IPR015995">
    <property type="entry name" value="MlrC_N"/>
</dbReference>
<proteinExistence type="inferred from homology"/>
<keyword evidence="1" id="KW-0482">Metalloprotease</keyword>
<name>A0ABD4YPI4_9BURK</name>
<keyword evidence="1" id="KW-0378">Hydrolase</keyword>
<accession>A0ABD4YPI4</accession>
<evidence type="ECO:0000259" key="3">
    <source>
        <dbReference type="Pfam" id="PF07364"/>
    </source>
</evidence>
<evidence type="ECO:0000259" key="2">
    <source>
        <dbReference type="Pfam" id="PF07171"/>
    </source>
</evidence>
<dbReference type="InterPro" id="IPR009197">
    <property type="entry name" value="MlrC"/>
</dbReference>
<evidence type="ECO:0000313" key="4">
    <source>
        <dbReference type="EMBL" id="MDH1177078.1"/>
    </source>
</evidence>
<comment type="function">
    <text evidence="1">Involved in peptidolytic degradation of cyclic heptapeptide hepatotoxin microcystin (MC).</text>
</comment>
<comment type="similarity">
    <text evidence="1">Belongs to the peptidase M81 family.</text>
</comment>
<dbReference type="Pfam" id="PF07364">
    <property type="entry name" value="DUF1485"/>
    <property type="match status" value="1"/>
</dbReference>
<dbReference type="InterPro" id="IPR010799">
    <property type="entry name" value="MlrC_C"/>
</dbReference>
<comment type="cofactor">
    <cofactor evidence="1">
        <name>Zn(2+)</name>
        <dbReference type="ChEBI" id="CHEBI:29105"/>
    </cofactor>
    <text evidence="1">Binds 1 zinc ion per subunit.</text>
</comment>
<dbReference type="GO" id="GO:0008237">
    <property type="term" value="F:metallopeptidase activity"/>
    <property type="evidence" value="ECO:0007669"/>
    <property type="project" value="UniProtKB-KW"/>
</dbReference>
<sequence>MRIGIGGFQHETNTFAPSRAAWEDFADKGGGWPKLVSGPAMFEAVAGANIPVAGFIEAMGEHALIPTTWAAASPSGHVTRDAFERISAMILQGLSQAMPLDGVYLDLHGAMVTEHLDDGEGELLKRVRELVGPNVPIVASLDLHANVTRAMVRHADALVCYRTYPHIDMAETGQRAANLLAQRLGGMPRHYVALRSLPFLIPLCWQSTDIEPARSLYQLLGDLEARGAASSISFATGFPAADFPECAPTVWAYGMTQAEADAAADEMARAVENAEQDFGGKLYTPDEAVQEALRLARDASKPVVIADAQDNPGAGGSSDTTGILRALIRHDARDTAIGLIVDPAAALAAHRAGAGNTLRIALGGHSGIPHDEPLDTEFIVEKTSDGRFDTHGAFYRGFHMDLGPSACLRIGGVRIILASNKVQMADQEMFRFAGVEPTRAAILVVKSSAHFRADFTPIAHTILVCAAPGSMLMDAAKQPWTRLRPGIRMAPCGPVFDGRSAATA</sequence>
<gene>
    <name evidence="4" type="ORF">N5C72_03270</name>
</gene>
<dbReference type="AlphaFoldDB" id="A0ABD4YPI4"/>
<dbReference type="GO" id="GO:0046872">
    <property type="term" value="F:metal ion binding"/>
    <property type="evidence" value="ECO:0007669"/>
    <property type="project" value="UniProtKB-KW"/>
</dbReference>
<dbReference type="PIRSF" id="PIRSF012702">
    <property type="entry name" value="UCP012702"/>
    <property type="match status" value="1"/>
</dbReference>
<feature type="domain" description="Microcystin LR degradation protein MlrC N-terminal" evidence="3">
    <location>
        <begin position="2"/>
        <end position="293"/>
    </location>
</feature>
<protein>
    <recommendedName>
        <fullName evidence="1">Microcystinase C</fullName>
        <shortName evidence="1">MlrC</shortName>
    </recommendedName>
</protein>
<comment type="caution">
    <text evidence="4">The sequence shown here is derived from an EMBL/GenBank/DDBJ whole genome shotgun (WGS) entry which is preliminary data.</text>
</comment>
<reference evidence="4 5" key="1">
    <citation type="submission" date="2022-09" db="EMBL/GenBank/DDBJ databases">
        <title>Intensive care unit water sources are persistently colonized with multi-drug resistant bacteria and are the site of extensive horizontal gene transfer of antibiotic resistance genes.</title>
        <authorList>
            <person name="Diorio-Toth L."/>
        </authorList>
    </citation>
    <scope>NUCLEOTIDE SEQUENCE [LARGE SCALE GENOMIC DNA]</scope>
    <source>
        <strain evidence="4 5">GD03967</strain>
    </source>
</reference>
<keyword evidence="1" id="KW-0479">Metal-binding</keyword>
<dbReference type="GO" id="GO:0006508">
    <property type="term" value="P:proteolysis"/>
    <property type="evidence" value="ECO:0007669"/>
    <property type="project" value="UniProtKB-KW"/>
</dbReference>
<evidence type="ECO:0000256" key="1">
    <source>
        <dbReference type="PIRNR" id="PIRNR012702"/>
    </source>
</evidence>
<keyword evidence="1" id="KW-0645">Protease</keyword>
<feature type="domain" description="Microcystin LR degradation protein MlrC C-terminal" evidence="2">
    <location>
        <begin position="305"/>
        <end position="482"/>
    </location>
</feature>
<dbReference type="EMBL" id="JAOBZK010000003">
    <property type="protein sequence ID" value="MDH1177078.1"/>
    <property type="molecule type" value="Genomic_DNA"/>
</dbReference>
<evidence type="ECO:0000313" key="5">
    <source>
        <dbReference type="Proteomes" id="UP001158644"/>
    </source>
</evidence>
<dbReference type="Pfam" id="PF07171">
    <property type="entry name" value="MlrC_C"/>
    <property type="match status" value="1"/>
</dbReference>